<dbReference type="PANTHER" id="PTHR39188">
    <property type="entry name" value="MEMBRANE-ASSOCIATED ZINC METALLOPROTEASE M50B"/>
    <property type="match status" value="1"/>
</dbReference>
<name>A0A5S3PC00_9RHOB</name>
<dbReference type="PIRSF" id="PIRSF006404">
    <property type="entry name" value="UCP006404_Pept_M50_CBS"/>
    <property type="match status" value="1"/>
</dbReference>
<keyword evidence="4 14" id="KW-0645">Protease</keyword>
<feature type="binding site" evidence="16">
    <location>
        <position position="72"/>
    </location>
    <ligand>
        <name>Zn(2+)</name>
        <dbReference type="ChEBI" id="CHEBI:29105"/>
        <note>catalytic</note>
    </ligand>
</feature>
<keyword evidence="6 14" id="KW-0479">Metal-binding</keyword>
<feature type="transmembrane region" description="Helical" evidence="14">
    <location>
        <begin position="196"/>
        <end position="229"/>
    </location>
</feature>
<evidence type="ECO:0000256" key="2">
    <source>
        <dbReference type="ARBA" id="ARBA00007931"/>
    </source>
</evidence>
<evidence type="ECO:0000313" key="20">
    <source>
        <dbReference type="Proteomes" id="UP000309550"/>
    </source>
</evidence>
<dbReference type="GO" id="GO:0006508">
    <property type="term" value="P:proteolysis"/>
    <property type="evidence" value="ECO:0007669"/>
    <property type="project" value="UniProtKB-KW"/>
</dbReference>
<dbReference type="GO" id="GO:0046872">
    <property type="term" value="F:metal ion binding"/>
    <property type="evidence" value="ECO:0007669"/>
    <property type="project" value="UniProtKB-UniRule"/>
</dbReference>
<feature type="transmembrane region" description="Helical" evidence="14">
    <location>
        <begin position="140"/>
        <end position="161"/>
    </location>
</feature>
<dbReference type="GO" id="GO:0005886">
    <property type="term" value="C:plasma membrane"/>
    <property type="evidence" value="ECO:0007669"/>
    <property type="project" value="UniProtKB-SubCell"/>
</dbReference>
<reference evidence="19 20" key="1">
    <citation type="submission" date="2019-05" db="EMBL/GenBank/DDBJ databases">
        <title>Sulfitobacter sabulilitoris sp. nov., isolated from a marine sand.</title>
        <authorList>
            <person name="Yoon J.-H."/>
        </authorList>
    </citation>
    <scope>NUCLEOTIDE SEQUENCE [LARGE SCALE GENOMIC DNA]</scope>
    <source>
        <strain evidence="19 20">HSMS-29</strain>
    </source>
</reference>
<evidence type="ECO:0000256" key="3">
    <source>
        <dbReference type="ARBA" id="ARBA00022475"/>
    </source>
</evidence>
<dbReference type="SMART" id="SM00116">
    <property type="entry name" value="CBS"/>
    <property type="match status" value="2"/>
</dbReference>
<dbReference type="AlphaFoldDB" id="A0A5S3PC00"/>
<keyword evidence="11 14" id="KW-0482">Metalloprotease</keyword>
<comment type="caution">
    <text evidence="19">The sequence shown here is derived from an EMBL/GenBank/DDBJ whole genome shotgun (WGS) entry which is preliminary data.</text>
</comment>
<keyword evidence="8 14" id="KW-0378">Hydrolase</keyword>
<keyword evidence="20" id="KW-1185">Reference proteome</keyword>
<feature type="transmembrane region" description="Helical" evidence="14">
    <location>
        <begin position="50"/>
        <end position="67"/>
    </location>
</feature>
<gene>
    <name evidence="19" type="ORF">FDT80_15185</name>
</gene>
<dbReference type="CDD" id="cd06164">
    <property type="entry name" value="S2P-M50_SpoIVFB_CBS"/>
    <property type="match status" value="1"/>
</dbReference>
<evidence type="ECO:0000256" key="4">
    <source>
        <dbReference type="ARBA" id="ARBA00022670"/>
    </source>
</evidence>
<evidence type="ECO:0000256" key="6">
    <source>
        <dbReference type="ARBA" id="ARBA00022723"/>
    </source>
</evidence>
<protein>
    <recommendedName>
        <fullName evidence="14">Zinc metalloprotease</fullName>
    </recommendedName>
</protein>
<dbReference type="EMBL" id="VANS01000004">
    <property type="protein sequence ID" value="TMM51203.1"/>
    <property type="molecule type" value="Genomic_DNA"/>
</dbReference>
<dbReference type="OrthoDB" id="9781963at2"/>
<organism evidence="19 20">
    <name type="scientific">Sulfitobacter sabulilitoris</name>
    <dbReference type="NCBI Taxonomy" id="2562655"/>
    <lineage>
        <taxon>Bacteria</taxon>
        <taxon>Pseudomonadati</taxon>
        <taxon>Pseudomonadota</taxon>
        <taxon>Alphaproteobacteria</taxon>
        <taxon>Rhodobacterales</taxon>
        <taxon>Roseobacteraceae</taxon>
        <taxon>Sulfitobacter</taxon>
    </lineage>
</organism>
<dbReference type="InterPro" id="IPR016483">
    <property type="entry name" value="UCP006404_Pept_M50_CBS"/>
</dbReference>
<keyword evidence="12 17" id="KW-0129">CBS domain</keyword>
<dbReference type="RefSeq" id="WP_138663162.1">
    <property type="nucleotide sequence ID" value="NZ_VANS01000004.1"/>
</dbReference>
<evidence type="ECO:0000256" key="11">
    <source>
        <dbReference type="ARBA" id="ARBA00023049"/>
    </source>
</evidence>
<keyword evidence="10 14" id="KW-1133">Transmembrane helix</keyword>
<feature type="domain" description="CBS" evidence="18">
    <location>
        <begin position="253"/>
        <end position="309"/>
    </location>
</feature>
<dbReference type="InterPro" id="IPR000644">
    <property type="entry name" value="CBS_dom"/>
</dbReference>
<evidence type="ECO:0000256" key="7">
    <source>
        <dbReference type="ARBA" id="ARBA00022737"/>
    </source>
</evidence>
<evidence type="ECO:0000256" key="9">
    <source>
        <dbReference type="ARBA" id="ARBA00022833"/>
    </source>
</evidence>
<accession>A0A5S3PC00</accession>
<evidence type="ECO:0000256" key="10">
    <source>
        <dbReference type="ARBA" id="ARBA00022989"/>
    </source>
</evidence>
<dbReference type="Pfam" id="PF00571">
    <property type="entry name" value="CBS"/>
    <property type="match status" value="2"/>
</dbReference>
<evidence type="ECO:0000256" key="5">
    <source>
        <dbReference type="ARBA" id="ARBA00022692"/>
    </source>
</evidence>
<evidence type="ECO:0000256" key="15">
    <source>
        <dbReference type="PIRSR" id="PIRSR006404-1"/>
    </source>
</evidence>
<keyword evidence="13 14" id="KW-0472">Membrane</keyword>
<evidence type="ECO:0000256" key="8">
    <source>
        <dbReference type="ARBA" id="ARBA00022801"/>
    </source>
</evidence>
<feature type="binding site" evidence="16">
    <location>
        <position position="167"/>
    </location>
    <ligand>
        <name>Zn(2+)</name>
        <dbReference type="ChEBI" id="CHEBI:29105"/>
        <note>catalytic</note>
    </ligand>
</feature>
<dbReference type="PROSITE" id="PS51371">
    <property type="entry name" value="CBS"/>
    <property type="match status" value="2"/>
</dbReference>
<evidence type="ECO:0000259" key="18">
    <source>
        <dbReference type="PROSITE" id="PS51371"/>
    </source>
</evidence>
<dbReference type="InterPro" id="IPR008915">
    <property type="entry name" value="Peptidase_M50"/>
</dbReference>
<sequence>MFSNSIKVFTLLGFDIKIDPSWVLIAALIVWSLSTGYFPQIVEGETRETYLTMALLGMLAFFASLILHELAHSLVARRFGVDIKGITLFIFGGVAELESEPKSAGSEFWIAIVGPATSFALALVFWALSVIGEAARAGDAAVAVLDYLAIINLVLAVFNLLPAFPLDGGRVYRAVLWNRSGDILDATRRASTLGSYIAYALIGVGILGLFSGSQVGGLWQIFIGLFLLIAAKSTYQQTLVNAALKNKTVASMMTPDPHTASPDQSLAELVNLVMLRHRTSYVPVVEDGVVLGYVDGSVLGNIDRDNWSSTQVGDVFVAVGPGNSVPPNLPASAVLERMSRAGQRKFMVIDGQRLLGVITLADLLEYLRVLQDLGVNAGPPRQSRARRSHE</sequence>
<keyword evidence="9 14" id="KW-0862">Zinc</keyword>
<feature type="transmembrane region" description="Helical" evidence="14">
    <location>
        <begin position="21"/>
        <end position="38"/>
    </location>
</feature>
<evidence type="ECO:0000256" key="1">
    <source>
        <dbReference type="ARBA" id="ARBA00004651"/>
    </source>
</evidence>
<keyword evidence="5 14" id="KW-0812">Transmembrane</keyword>
<dbReference type="Proteomes" id="UP000309550">
    <property type="component" value="Unassembled WGS sequence"/>
</dbReference>
<feature type="transmembrane region" description="Helical" evidence="14">
    <location>
        <begin position="108"/>
        <end position="128"/>
    </location>
</feature>
<keyword evidence="7" id="KW-0677">Repeat</keyword>
<evidence type="ECO:0000256" key="13">
    <source>
        <dbReference type="ARBA" id="ARBA00023136"/>
    </source>
</evidence>
<dbReference type="Pfam" id="PF02163">
    <property type="entry name" value="Peptidase_M50"/>
    <property type="match status" value="2"/>
</dbReference>
<evidence type="ECO:0000256" key="16">
    <source>
        <dbReference type="PIRSR" id="PIRSR006404-2"/>
    </source>
</evidence>
<dbReference type="Gene3D" id="3.10.580.10">
    <property type="entry name" value="CBS-domain"/>
    <property type="match status" value="2"/>
</dbReference>
<proteinExistence type="inferred from homology"/>
<dbReference type="PANTHER" id="PTHR39188:SF3">
    <property type="entry name" value="STAGE IV SPORULATION PROTEIN FB"/>
    <property type="match status" value="1"/>
</dbReference>
<keyword evidence="3 14" id="KW-1003">Cell membrane</keyword>
<feature type="binding site" evidence="16">
    <location>
        <position position="68"/>
    </location>
    <ligand>
        <name>Zn(2+)</name>
        <dbReference type="ChEBI" id="CHEBI:29105"/>
        <note>catalytic</note>
    </ligand>
</feature>
<feature type="domain" description="CBS" evidence="18">
    <location>
        <begin position="318"/>
        <end position="373"/>
    </location>
</feature>
<evidence type="ECO:0000256" key="12">
    <source>
        <dbReference type="ARBA" id="ARBA00023122"/>
    </source>
</evidence>
<dbReference type="GO" id="GO:0008237">
    <property type="term" value="F:metallopeptidase activity"/>
    <property type="evidence" value="ECO:0007669"/>
    <property type="project" value="UniProtKB-UniRule"/>
</dbReference>
<evidence type="ECO:0000256" key="17">
    <source>
        <dbReference type="PROSITE-ProRule" id="PRU00703"/>
    </source>
</evidence>
<evidence type="ECO:0000313" key="19">
    <source>
        <dbReference type="EMBL" id="TMM51203.1"/>
    </source>
</evidence>
<dbReference type="SUPFAM" id="SSF54631">
    <property type="entry name" value="CBS-domain pair"/>
    <property type="match status" value="1"/>
</dbReference>
<dbReference type="InterPro" id="IPR046342">
    <property type="entry name" value="CBS_dom_sf"/>
</dbReference>
<comment type="cofactor">
    <cofactor evidence="14 16">
        <name>Zn(2+)</name>
        <dbReference type="ChEBI" id="CHEBI:29105"/>
    </cofactor>
    <text evidence="14 16">Binds 1 zinc ion per subunit.</text>
</comment>
<evidence type="ECO:0000256" key="14">
    <source>
        <dbReference type="PIRNR" id="PIRNR006404"/>
    </source>
</evidence>
<comment type="subcellular location">
    <subcellularLocation>
        <location evidence="1 14">Cell membrane</location>
        <topology evidence="1 14">Multi-pass membrane protein</topology>
    </subcellularLocation>
</comment>
<feature type="active site" evidence="15">
    <location>
        <position position="69"/>
    </location>
</feature>
<comment type="similarity">
    <text evidence="2 14">Belongs to the peptidase M50B family.</text>
</comment>